<reference evidence="1 2" key="1">
    <citation type="submission" date="2013-07" db="EMBL/GenBank/DDBJ databases">
        <title>Completed genome of Sphingomonas sanxanigenens NX02.</title>
        <authorList>
            <person name="Ma T."/>
            <person name="Huang H."/>
            <person name="Wu M."/>
            <person name="Li X."/>
            <person name="Li G."/>
        </authorList>
    </citation>
    <scope>NUCLEOTIDE SEQUENCE [LARGE SCALE GENOMIC DNA]</scope>
    <source>
        <strain evidence="1 2">NX02</strain>
    </source>
</reference>
<organism evidence="1 2">
    <name type="scientific">Sphingomonas sanxanigenens DSM 19645 = NX02</name>
    <dbReference type="NCBI Taxonomy" id="1123269"/>
    <lineage>
        <taxon>Bacteria</taxon>
        <taxon>Pseudomonadati</taxon>
        <taxon>Pseudomonadota</taxon>
        <taxon>Alphaproteobacteria</taxon>
        <taxon>Sphingomonadales</taxon>
        <taxon>Sphingomonadaceae</taxon>
        <taxon>Sphingomonas</taxon>
    </lineage>
</organism>
<dbReference type="KEGG" id="ssan:NX02_03515"/>
<name>W0A7K7_9SPHN</name>
<protein>
    <submittedName>
        <fullName evidence="1">Uncharacterized protein</fullName>
    </submittedName>
</protein>
<sequence length="44" mass="5028">MACHLNLTNVLDRKDRVVDDRAFAKRSLPNDDSKLVIERFANLG</sequence>
<dbReference type="HOGENOM" id="CLU_3222212_0_0_5"/>
<dbReference type="EMBL" id="CP006644">
    <property type="protein sequence ID" value="AHE52457.1"/>
    <property type="molecule type" value="Genomic_DNA"/>
</dbReference>
<accession>W0A7K7</accession>
<evidence type="ECO:0000313" key="2">
    <source>
        <dbReference type="Proteomes" id="UP000018851"/>
    </source>
</evidence>
<gene>
    <name evidence="1" type="ORF">NX02_03515</name>
</gene>
<keyword evidence="2" id="KW-1185">Reference proteome</keyword>
<evidence type="ECO:0000313" key="1">
    <source>
        <dbReference type="EMBL" id="AHE52457.1"/>
    </source>
</evidence>
<proteinExistence type="predicted"/>
<dbReference type="AlphaFoldDB" id="W0A7K7"/>
<dbReference type="Proteomes" id="UP000018851">
    <property type="component" value="Chromosome"/>
</dbReference>